<dbReference type="PANTHER" id="PTHR11804">
    <property type="entry name" value="PROTEASE M3 THIMET OLIGOPEPTIDASE-RELATED"/>
    <property type="match status" value="1"/>
</dbReference>
<feature type="transmembrane region" description="Helical" evidence="20">
    <location>
        <begin position="13"/>
        <end position="31"/>
    </location>
</feature>
<keyword evidence="12" id="KW-0809">Transit peptide</keyword>
<dbReference type="FunFam" id="3.40.390.10:FF:000055">
    <property type="entry name" value="Related to mitochondrial intermediate peptidase"/>
    <property type="match status" value="1"/>
</dbReference>
<evidence type="ECO:0000256" key="16">
    <source>
        <dbReference type="ARBA" id="ARBA00023136"/>
    </source>
</evidence>
<evidence type="ECO:0000256" key="10">
    <source>
        <dbReference type="ARBA" id="ARBA00022801"/>
    </source>
</evidence>
<evidence type="ECO:0000256" key="18">
    <source>
        <dbReference type="ARBA" id="ARBA00032470"/>
    </source>
</evidence>
<dbReference type="InterPro" id="IPR024079">
    <property type="entry name" value="MetalloPept_cat_dom_sf"/>
</dbReference>
<evidence type="ECO:0000313" key="23">
    <source>
        <dbReference type="Proteomes" id="UP000650582"/>
    </source>
</evidence>
<protein>
    <recommendedName>
        <fullName evidence="6">Mitochondrial intermediate peptidase</fullName>
        <ecNumber evidence="5">3.4.24.59</ecNumber>
    </recommendedName>
    <alternativeName>
        <fullName evidence="18">Octapeptidyl aminopeptidase</fullName>
    </alternativeName>
</protein>
<dbReference type="Gene3D" id="3.40.390.10">
    <property type="entry name" value="Collagenase (Catalytic Domain)"/>
    <property type="match status" value="1"/>
</dbReference>
<comment type="subcellular location">
    <subcellularLocation>
        <location evidence="2">Membrane</location>
        <topology evidence="2">Multi-pass membrane protein</topology>
    </subcellularLocation>
    <subcellularLocation>
        <location evidence="3">Mitochondrion matrix</location>
    </subcellularLocation>
</comment>
<dbReference type="CDD" id="cd06457">
    <property type="entry name" value="M3A_MIP"/>
    <property type="match status" value="1"/>
</dbReference>
<evidence type="ECO:0000256" key="3">
    <source>
        <dbReference type="ARBA" id="ARBA00004305"/>
    </source>
</evidence>
<evidence type="ECO:0000256" key="20">
    <source>
        <dbReference type="SAM" id="Phobius"/>
    </source>
</evidence>
<reference evidence="22" key="1">
    <citation type="submission" date="2020-09" db="EMBL/GenBank/DDBJ databases">
        <title>Comparative genome analyses of four rice-infecting Rhizoctonia solani isolates reveal extensive enrichment of homogalacturonan modification genes.</title>
        <authorList>
            <person name="Lee D.-Y."/>
            <person name="Jeon J."/>
            <person name="Kim K.-T."/>
            <person name="Cheong K."/>
            <person name="Song H."/>
            <person name="Choi G."/>
            <person name="Ko J."/>
            <person name="Opiyo S.O."/>
            <person name="Zuo S."/>
            <person name="Madhav S."/>
            <person name="Lee Y.-H."/>
            <person name="Wang G.-L."/>
        </authorList>
    </citation>
    <scope>NUCLEOTIDE SEQUENCE</scope>
    <source>
        <strain evidence="22">AG1-IA YN-7</strain>
    </source>
</reference>
<evidence type="ECO:0000256" key="17">
    <source>
        <dbReference type="ARBA" id="ARBA00025208"/>
    </source>
</evidence>
<keyword evidence="13 20" id="KW-1133">Transmembrane helix</keyword>
<evidence type="ECO:0000256" key="8">
    <source>
        <dbReference type="ARBA" id="ARBA00022692"/>
    </source>
</evidence>
<name>A0A8H7LMI3_9AGAM</name>
<dbReference type="PANTHER" id="PTHR11804:SF79">
    <property type="entry name" value="MITOCHONDRIAL INTERMEDIATE PEPTIDASE"/>
    <property type="match status" value="1"/>
</dbReference>
<dbReference type="Pfam" id="PF01432">
    <property type="entry name" value="Peptidase_M3"/>
    <property type="match status" value="1"/>
</dbReference>
<keyword evidence="8 20" id="KW-0812">Transmembrane</keyword>
<dbReference type="Proteomes" id="UP000650582">
    <property type="component" value="Unassembled WGS sequence"/>
</dbReference>
<dbReference type="InterPro" id="IPR007568">
    <property type="entry name" value="RTA1"/>
</dbReference>
<dbReference type="EC" id="3.4.24.59" evidence="5"/>
<evidence type="ECO:0000256" key="12">
    <source>
        <dbReference type="ARBA" id="ARBA00022946"/>
    </source>
</evidence>
<dbReference type="InterPro" id="IPR024077">
    <property type="entry name" value="Neurolysin/TOP_dom2"/>
</dbReference>
<dbReference type="Gene3D" id="1.10.1370.10">
    <property type="entry name" value="Neurolysin, domain 3"/>
    <property type="match status" value="1"/>
</dbReference>
<evidence type="ECO:0000256" key="15">
    <source>
        <dbReference type="ARBA" id="ARBA00023128"/>
    </source>
</evidence>
<dbReference type="GO" id="GO:0046872">
    <property type="term" value="F:metal ion binding"/>
    <property type="evidence" value="ECO:0007669"/>
    <property type="project" value="UniProtKB-UniRule"/>
</dbReference>
<comment type="cofactor">
    <cofactor evidence="19">
        <name>Zn(2+)</name>
        <dbReference type="ChEBI" id="CHEBI:29105"/>
    </cofactor>
    <text evidence="19">Binds 1 zinc ion.</text>
</comment>
<feature type="domain" description="Peptidase M3A/M3B catalytic" evidence="21">
    <location>
        <begin position="647"/>
        <end position="1116"/>
    </location>
</feature>
<dbReference type="GO" id="GO:0004222">
    <property type="term" value="F:metalloendopeptidase activity"/>
    <property type="evidence" value="ECO:0007669"/>
    <property type="project" value="UniProtKB-EC"/>
</dbReference>
<dbReference type="EMBL" id="JACYCC010000035">
    <property type="protein sequence ID" value="KAF8682871.1"/>
    <property type="molecule type" value="Genomic_DNA"/>
</dbReference>
<keyword evidence="7 19" id="KW-0645">Protease</keyword>
<evidence type="ECO:0000313" key="22">
    <source>
        <dbReference type="EMBL" id="KAF8682871.1"/>
    </source>
</evidence>
<keyword evidence="15" id="KW-0496">Mitochondrion</keyword>
<feature type="transmembrane region" description="Helical" evidence="20">
    <location>
        <begin position="193"/>
        <end position="211"/>
    </location>
</feature>
<evidence type="ECO:0000256" key="5">
    <source>
        <dbReference type="ARBA" id="ARBA00012441"/>
    </source>
</evidence>
<evidence type="ECO:0000256" key="19">
    <source>
        <dbReference type="RuleBase" id="RU003435"/>
    </source>
</evidence>
<feature type="transmembrane region" description="Helical" evidence="20">
    <location>
        <begin position="43"/>
        <end position="65"/>
    </location>
</feature>
<keyword evidence="9 19" id="KW-0479">Metal-binding</keyword>
<comment type="catalytic activity">
    <reaction evidence="1">
        <text>Release of an N-terminal octapeptide as second stage of processing of some proteins imported into the mitochondrion.</text>
        <dbReference type="EC" id="3.4.24.59"/>
    </reaction>
</comment>
<dbReference type="Pfam" id="PF04479">
    <property type="entry name" value="RTA1"/>
    <property type="match status" value="1"/>
</dbReference>
<sequence length="1124" mass="125749">MASNRDGNYNYDASVPAAALFAALFGLTLGLHILQALRGKCRYLIPLVIATLMEVMGYIFRILAIKKPDQLWPLIPSETLIITAPAFLAANNYMIFGRIMAYVGPEYGLVGHEFITKVFVGADIVAILTQASGGSMLSGDDFSSVKIGRTVLIVGLAFQVVAFGIFMFIALALDLKTRRKLGDKMTPIRPLIWAFYVSALLIIIRSIFRAIEFSTISFESEVQQGYAITHEWMFYVLDSLLILLATIVFNWIHPSSYLPSRKGLRMDGTTYEVRKFRLFRRKQISVDTPEPKPEEQEMALSSSRLEYGQYFAGFVDGIMVYISTMCILHAMELTSPTLILKSRAVRHSRLMYLGQAMFRSLAALASRQVRNKPIRARNSWLRTLSQASSAFLAPLHSTKGPTIQYGGDDALLPSIFDSSSHSLIDQSSKPTGLFGNSDLAQPSDFISLAKRTQRYTKRIVDRIVDYGQTESGSSTDLATLVRLVDRLSDTLCCVIDTAEFVRNSHPDPRWVAAANDAYEYLCSWMNELNTHVGLYKSLDRLTKDPEAVARLSPEEKQVALLFIRDFEKSGIHLPEAQRVQFVTLSDTILSLGRQFLTEAAAPRPDVKVRIRDLTGVPLNVIRSLSSSDARGGEVWVAPNSWEARMILRYAINPNVRRDVFTASNALVPEYVDTLEALIKTRYELAKLVGSPSYAAMTLGEKMARDQNSVNEFLHSLASHHRPLVEAELGKLAKIKQEEENSQETPEILAWDRDYYITRYTSGRSSAIAPVNSFFSVGTAIQGLSRLFQHVYGMTFRAENIRPGEGWDPHVRKLAVIDESEGVIGWIYMDLFARDGKPGGAAHFTVRCSRKMADDELAEREAEGLPPLAIDGMRLRGRDSLHQLPVVVLMCDFSIPTDRVPSLLSWHEVETLFHEMGHAMHSMIGRTDYHNVSGTRCATDFVELPSILMEYFAASSPVLATYARHYSTGLPLDFSNLQAQIRAQSPVPALETHSQILMAALDQVYHSNQSNSLSTTAELVKLQKELGGIQIAPNTAWQTQFGHLFGYGASYYSYLFDRAIASQVWKKVFARDPLNREMGERYKREVLRHGGSKDPWHMLAALFDEPELADGGAKAMKRVGEWGIE</sequence>
<evidence type="ECO:0000256" key="6">
    <source>
        <dbReference type="ARBA" id="ARBA00018046"/>
    </source>
</evidence>
<proteinExistence type="inferred from homology"/>
<keyword evidence="10 19" id="KW-0378">Hydrolase</keyword>
<dbReference type="SUPFAM" id="SSF55486">
    <property type="entry name" value="Metalloproteases ('zincins'), catalytic domain"/>
    <property type="match status" value="1"/>
</dbReference>
<evidence type="ECO:0000259" key="21">
    <source>
        <dbReference type="Pfam" id="PF01432"/>
    </source>
</evidence>
<evidence type="ECO:0000256" key="4">
    <source>
        <dbReference type="ARBA" id="ARBA00006040"/>
    </source>
</evidence>
<evidence type="ECO:0000256" key="1">
    <source>
        <dbReference type="ARBA" id="ARBA00000436"/>
    </source>
</evidence>
<evidence type="ECO:0000256" key="7">
    <source>
        <dbReference type="ARBA" id="ARBA00022670"/>
    </source>
</evidence>
<dbReference type="InterPro" id="IPR045090">
    <property type="entry name" value="Pept_M3A_M3B"/>
</dbReference>
<evidence type="ECO:0000256" key="14">
    <source>
        <dbReference type="ARBA" id="ARBA00023049"/>
    </source>
</evidence>
<comment type="function">
    <text evidence="17">Cleaves proteins, imported into the mitochondrion, to their mature size. While most mitochondrial precursor proteins are processed to the mature form in one step by mitochondrial processing peptidase (MPP), the sequential cleavage by MIP of an octapeptide after initial processing by MPP is a required step for a subgroup of nuclear-encoded precursor proteins destined for the matrix or the inner membrane.</text>
</comment>
<evidence type="ECO:0000256" key="11">
    <source>
        <dbReference type="ARBA" id="ARBA00022833"/>
    </source>
</evidence>
<dbReference type="GO" id="GO:0016020">
    <property type="term" value="C:membrane"/>
    <property type="evidence" value="ECO:0007669"/>
    <property type="project" value="UniProtKB-SubCell"/>
</dbReference>
<keyword evidence="16 20" id="KW-0472">Membrane</keyword>
<dbReference type="AlphaFoldDB" id="A0A8H7LMI3"/>
<dbReference type="GO" id="GO:0006627">
    <property type="term" value="P:protein processing involved in protein targeting to mitochondrion"/>
    <property type="evidence" value="ECO:0007669"/>
    <property type="project" value="TreeGrafter"/>
</dbReference>
<evidence type="ECO:0000256" key="2">
    <source>
        <dbReference type="ARBA" id="ARBA00004141"/>
    </source>
</evidence>
<keyword evidence="14 19" id="KW-0482">Metalloprotease</keyword>
<feature type="transmembrane region" description="Helical" evidence="20">
    <location>
        <begin position="310"/>
        <end position="330"/>
    </location>
</feature>
<dbReference type="InterPro" id="IPR001567">
    <property type="entry name" value="Pept_M3A_M3B_dom"/>
</dbReference>
<dbReference type="GO" id="GO:0005759">
    <property type="term" value="C:mitochondrial matrix"/>
    <property type="evidence" value="ECO:0007669"/>
    <property type="project" value="UniProtKB-SubCell"/>
</dbReference>
<organism evidence="22 23">
    <name type="scientific">Rhizoctonia solani</name>
    <dbReference type="NCBI Taxonomy" id="456999"/>
    <lineage>
        <taxon>Eukaryota</taxon>
        <taxon>Fungi</taxon>
        <taxon>Dikarya</taxon>
        <taxon>Basidiomycota</taxon>
        <taxon>Agaricomycotina</taxon>
        <taxon>Agaricomycetes</taxon>
        <taxon>Cantharellales</taxon>
        <taxon>Ceratobasidiaceae</taxon>
        <taxon>Rhizoctonia</taxon>
    </lineage>
</organism>
<comment type="caution">
    <text evidence="22">The sequence shown here is derived from an EMBL/GenBank/DDBJ whole genome shotgun (WGS) entry which is preliminary data.</text>
</comment>
<comment type="similarity">
    <text evidence="4 19">Belongs to the peptidase M3 family.</text>
</comment>
<evidence type="ECO:0000256" key="9">
    <source>
        <dbReference type="ARBA" id="ARBA00022723"/>
    </source>
</evidence>
<keyword evidence="11 19" id="KW-0862">Zinc</keyword>
<feature type="transmembrane region" description="Helical" evidence="20">
    <location>
        <begin position="232"/>
        <end position="252"/>
    </location>
</feature>
<dbReference type="GO" id="GO:0006518">
    <property type="term" value="P:peptide metabolic process"/>
    <property type="evidence" value="ECO:0007669"/>
    <property type="project" value="TreeGrafter"/>
</dbReference>
<accession>A0A8H7LMI3</accession>
<evidence type="ECO:0000256" key="13">
    <source>
        <dbReference type="ARBA" id="ARBA00022989"/>
    </source>
</evidence>
<dbReference type="InterPro" id="IPR033851">
    <property type="entry name" value="M3A_MIP"/>
</dbReference>
<feature type="transmembrane region" description="Helical" evidence="20">
    <location>
        <begin position="151"/>
        <end position="173"/>
    </location>
</feature>
<gene>
    <name evidence="22" type="ORF">RHS04_02570</name>
</gene>